<evidence type="ECO:0000313" key="2">
    <source>
        <dbReference type="Proteomes" id="UP000054477"/>
    </source>
</evidence>
<evidence type="ECO:0000313" key="1">
    <source>
        <dbReference type="EMBL" id="KIK03886.1"/>
    </source>
</evidence>
<dbReference type="Proteomes" id="UP000054477">
    <property type="component" value="Unassembled WGS sequence"/>
</dbReference>
<reference evidence="2" key="2">
    <citation type="submission" date="2015-01" db="EMBL/GenBank/DDBJ databases">
        <title>Evolutionary Origins and Diversification of the Mycorrhizal Mutualists.</title>
        <authorList>
            <consortium name="DOE Joint Genome Institute"/>
            <consortium name="Mycorrhizal Genomics Consortium"/>
            <person name="Kohler A."/>
            <person name="Kuo A."/>
            <person name="Nagy L.G."/>
            <person name="Floudas D."/>
            <person name="Copeland A."/>
            <person name="Barry K.W."/>
            <person name="Cichocki N."/>
            <person name="Veneault-Fourrey C."/>
            <person name="LaButti K."/>
            <person name="Lindquist E.A."/>
            <person name="Lipzen A."/>
            <person name="Lundell T."/>
            <person name="Morin E."/>
            <person name="Murat C."/>
            <person name="Riley R."/>
            <person name="Ohm R."/>
            <person name="Sun H."/>
            <person name="Tunlid A."/>
            <person name="Henrissat B."/>
            <person name="Grigoriev I.V."/>
            <person name="Hibbett D.S."/>
            <person name="Martin F."/>
        </authorList>
    </citation>
    <scope>NUCLEOTIDE SEQUENCE [LARGE SCALE GENOMIC DNA]</scope>
    <source>
        <strain evidence="2">LaAM-08-1</strain>
    </source>
</reference>
<dbReference type="AlphaFoldDB" id="A0A0C9XG42"/>
<keyword evidence="2" id="KW-1185">Reference proteome</keyword>
<name>A0A0C9XG42_9AGAR</name>
<dbReference type="GO" id="GO:0003713">
    <property type="term" value="F:transcription coactivator activity"/>
    <property type="evidence" value="ECO:0007669"/>
    <property type="project" value="InterPro"/>
</dbReference>
<dbReference type="GO" id="GO:0005634">
    <property type="term" value="C:nucleus"/>
    <property type="evidence" value="ECO:0007669"/>
    <property type="project" value="TreeGrafter"/>
</dbReference>
<dbReference type="EMBL" id="KN838575">
    <property type="protein sequence ID" value="KIK03886.1"/>
    <property type="molecule type" value="Genomic_DNA"/>
</dbReference>
<dbReference type="GO" id="GO:0031490">
    <property type="term" value="F:chromatin DNA binding"/>
    <property type="evidence" value="ECO:0007669"/>
    <property type="project" value="TreeGrafter"/>
</dbReference>
<dbReference type="SUPFAM" id="SSF50729">
    <property type="entry name" value="PH domain-like"/>
    <property type="match status" value="1"/>
</dbReference>
<protein>
    <recommendedName>
        <fullName evidence="3">GRAM domain-containing protein</fullName>
    </recommendedName>
</protein>
<accession>A0A0C9XG42</accession>
<reference evidence="1 2" key="1">
    <citation type="submission" date="2014-04" db="EMBL/GenBank/DDBJ databases">
        <authorList>
            <consortium name="DOE Joint Genome Institute"/>
            <person name="Kuo A."/>
            <person name="Kohler A."/>
            <person name="Nagy L.G."/>
            <person name="Floudas D."/>
            <person name="Copeland A."/>
            <person name="Barry K.W."/>
            <person name="Cichocki N."/>
            <person name="Veneault-Fourrey C."/>
            <person name="LaButti K."/>
            <person name="Lindquist E.A."/>
            <person name="Lipzen A."/>
            <person name="Lundell T."/>
            <person name="Morin E."/>
            <person name="Murat C."/>
            <person name="Sun H."/>
            <person name="Tunlid A."/>
            <person name="Henrissat B."/>
            <person name="Grigoriev I.V."/>
            <person name="Hibbett D.S."/>
            <person name="Martin F."/>
            <person name="Nordberg H.P."/>
            <person name="Cantor M.N."/>
            <person name="Hua S.X."/>
        </authorList>
    </citation>
    <scope>NUCLEOTIDE SEQUENCE [LARGE SCALE GENOMIC DNA]</scope>
    <source>
        <strain evidence="1 2">LaAM-08-1</strain>
    </source>
</reference>
<dbReference type="PANTHER" id="PTHR31606">
    <property type="entry name" value="WW DOMAIN BINDING PROTEIN 2, ISOFORM E"/>
    <property type="match status" value="1"/>
</dbReference>
<sequence>MALNWTMLKHDRSPIPLPNEQTITSIETVADLSLAIPDVPPTTSSSTAGGSGGAKKLKALGKIWLTDQRLIFTTESGVSFESLSVPLHSILTTRFEQPTFGANYLAFEIRPSPEGGLTDGTRAELRFKDRAMFDFVSLLEKTRERVIYMKRQAAEDSELDGLPTYTLPAESSSVSMVDGIPVENPPGYDV</sequence>
<dbReference type="CDD" id="cd13214">
    <property type="entry name" value="PH-GRAM_WBP2"/>
    <property type="match status" value="1"/>
</dbReference>
<evidence type="ECO:0008006" key="3">
    <source>
        <dbReference type="Google" id="ProtNLM"/>
    </source>
</evidence>
<organism evidence="1 2">
    <name type="scientific">Laccaria amethystina LaAM-08-1</name>
    <dbReference type="NCBI Taxonomy" id="1095629"/>
    <lineage>
        <taxon>Eukaryota</taxon>
        <taxon>Fungi</taxon>
        <taxon>Dikarya</taxon>
        <taxon>Basidiomycota</taxon>
        <taxon>Agaricomycotina</taxon>
        <taxon>Agaricomycetes</taxon>
        <taxon>Agaricomycetidae</taxon>
        <taxon>Agaricales</taxon>
        <taxon>Agaricineae</taxon>
        <taxon>Hydnangiaceae</taxon>
        <taxon>Laccaria</taxon>
    </lineage>
</organism>
<dbReference type="STRING" id="1095629.A0A0C9XG42"/>
<dbReference type="HOGENOM" id="CLU_066296_2_0_1"/>
<dbReference type="OrthoDB" id="1259151at2759"/>
<proteinExistence type="predicted"/>
<dbReference type="PANTHER" id="PTHR31606:SF1">
    <property type="entry name" value="WW DOMAIN BINDING PROTEIN 2, ISOFORM E"/>
    <property type="match status" value="1"/>
</dbReference>
<dbReference type="InterPro" id="IPR044852">
    <property type="entry name" value="WBP2-like"/>
</dbReference>
<gene>
    <name evidence="1" type="ORF">K443DRAFT_676380</name>
</gene>